<dbReference type="AlphaFoldDB" id="A0AAW9SPN8"/>
<evidence type="ECO:0000313" key="2">
    <source>
        <dbReference type="EMBL" id="MEN9062938.1"/>
    </source>
</evidence>
<organism evidence="2 3">
    <name type="scientific">Ponticoccus litoralis</name>
    <dbReference type="NCBI Taxonomy" id="422297"/>
    <lineage>
        <taxon>Bacteria</taxon>
        <taxon>Pseudomonadati</taxon>
        <taxon>Pseudomonadota</taxon>
        <taxon>Alphaproteobacteria</taxon>
        <taxon>Rhodobacterales</taxon>
        <taxon>Roseobacteraceae</taxon>
        <taxon>Ponticoccus</taxon>
    </lineage>
</organism>
<name>A0AAW9SPN8_9RHOB</name>
<dbReference type="InterPro" id="IPR050266">
    <property type="entry name" value="AB_hydrolase_sf"/>
</dbReference>
<evidence type="ECO:0000313" key="3">
    <source>
        <dbReference type="Proteomes" id="UP001428774"/>
    </source>
</evidence>
<reference evidence="2 3" key="1">
    <citation type="submission" date="2024-05" db="EMBL/GenBank/DDBJ databases">
        <title>Genome sequence of Ponticoccus litoralis KCCM 90028.</title>
        <authorList>
            <person name="Kim J.M."/>
            <person name="Lee J.K."/>
            <person name="Choi B.J."/>
            <person name="Bayburt H."/>
            <person name="Baek J.H."/>
            <person name="Jeon C.O."/>
        </authorList>
    </citation>
    <scope>NUCLEOTIDE SEQUENCE [LARGE SCALE GENOMIC DNA]</scope>
    <source>
        <strain evidence="2 3">KCCM 90028</strain>
    </source>
</reference>
<keyword evidence="2" id="KW-0378">Hydrolase</keyword>
<dbReference type="Pfam" id="PF12697">
    <property type="entry name" value="Abhydrolase_6"/>
    <property type="match status" value="1"/>
</dbReference>
<dbReference type="RefSeq" id="WP_347167867.1">
    <property type="nucleotide sequence ID" value="NZ_JBDNCH010000002.1"/>
</dbReference>
<dbReference type="SUPFAM" id="SSF53474">
    <property type="entry name" value="alpha/beta-Hydrolases"/>
    <property type="match status" value="1"/>
</dbReference>
<gene>
    <name evidence="2" type="ORF">ABFB10_20100</name>
</gene>
<dbReference type="Proteomes" id="UP001428774">
    <property type="component" value="Unassembled WGS sequence"/>
</dbReference>
<dbReference type="GO" id="GO:0016020">
    <property type="term" value="C:membrane"/>
    <property type="evidence" value="ECO:0007669"/>
    <property type="project" value="TreeGrafter"/>
</dbReference>
<dbReference type="EMBL" id="JBDNCH010000002">
    <property type="protein sequence ID" value="MEN9062938.1"/>
    <property type="molecule type" value="Genomic_DNA"/>
</dbReference>
<keyword evidence="3" id="KW-1185">Reference proteome</keyword>
<dbReference type="PANTHER" id="PTHR43798">
    <property type="entry name" value="MONOACYLGLYCEROL LIPASE"/>
    <property type="match status" value="1"/>
</dbReference>
<comment type="caution">
    <text evidence="2">The sequence shown here is derived from an EMBL/GenBank/DDBJ whole genome shotgun (WGS) entry which is preliminary data.</text>
</comment>
<proteinExistence type="predicted"/>
<accession>A0AAW9SPN8</accession>
<feature type="domain" description="AB hydrolase-1" evidence="1">
    <location>
        <begin position="21"/>
        <end position="238"/>
    </location>
</feature>
<dbReference type="Gene3D" id="3.40.50.1820">
    <property type="entry name" value="alpha/beta hydrolase"/>
    <property type="match status" value="1"/>
</dbReference>
<dbReference type="InterPro" id="IPR029058">
    <property type="entry name" value="AB_hydrolase_fold"/>
</dbReference>
<dbReference type="GO" id="GO:0016787">
    <property type="term" value="F:hydrolase activity"/>
    <property type="evidence" value="ECO:0007669"/>
    <property type="project" value="UniProtKB-KW"/>
</dbReference>
<dbReference type="PANTHER" id="PTHR43798:SF33">
    <property type="entry name" value="HYDROLASE, PUTATIVE (AFU_ORTHOLOGUE AFUA_2G14860)-RELATED"/>
    <property type="match status" value="1"/>
</dbReference>
<protein>
    <submittedName>
        <fullName evidence="2">Alpha/beta hydrolase</fullName>
    </submittedName>
</protein>
<sequence length="259" mass="28413">MAGKSLEYGCFGPSPDEAPTIVLLHEGLGCLALWRDFPQRLSQATGFGVMAYSRAGYGQSDRADLPRPLDYMTREATGVLPQVLDAVGFRRGVLMGHSDGATIAAIYGGTVSDMRVRGLILMAPHFFTEGMGLAEIAVAREGYEDGLRDRMARYHRDPDNAFRGWSEAWLDPAFPAWSVADVIDYLRIPTLAVQGRQDQYGTLAQVDEIARRAYAPVDTLILDDCRHAPHRDQPEAVLEGVADFCARLERIEAAQLVGA</sequence>
<dbReference type="InterPro" id="IPR000073">
    <property type="entry name" value="AB_hydrolase_1"/>
</dbReference>
<evidence type="ECO:0000259" key="1">
    <source>
        <dbReference type="Pfam" id="PF12697"/>
    </source>
</evidence>